<gene>
    <name evidence="3" type="primary">LOC116413434</name>
</gene>
<sequence>MEIQNKFHSLRELEEYSYRFLQHIAKSMALPSNFKKVYLIQLIHAKQFGTMDEVKSIVKKVKLERLQLSQVRKKSSRRTSYTVQGSEISSTSNSHSPPITITPKRPGQIMPCSSDSHQTVMNYPRLKAPEPRVVQRTYPSPKKSRRSDRILRSFNIKTIKKTNYESLNVNNSLFNVIKTQKSPNETRFKVNRDVDQKWNIKANCVVKKPQQGMLKSSNFDFKSSENRCPYSVPSTSMNSTPAVPARRQRVLSGIYPITSKEVALKKSSFVQSIGFRHRDGKISKINALVQKPKIPIKNSVESSNTQNTCRDLEVTVQDIIDYNVETQTNMDPVYSATETNMPSNNYLYPTLTNINEDFENHAYYSTYVAQTHHDGQYYNDPCSSNYYPREASTKLPHINEVFSKFNDIQSDLREPIYVQVSEEADRIRNFPLYVASTTNNTSYLESLYNFRGQFVLHQPLLKVATTSNTISTYSTPVMASAYIQPPTLATNEPFAASSCEQDSIINVNMEEMPRISDLLKYTEQEYLEQSNCDQDNELNSADLSLAKYGSQEIGATVTIPEMVEDALEIISQDGDYLERIGMEMMLRCFLCSWYGPKYIMDYHLRKEHQPAIRCEKRSAWHECVRPGARRLVLHRAALYVLGAARRRAGCLAATLRSVASKQQVPKIGSLTVYNRITGEPYSWKGEIQPISADLSDDADGLQLDISRLGLSPITKINYSGSDMMPSITVEQPDMENIDILLYVRIFD</sequence>
<dbReference type="Proteomes" id="UP001652740">
    <property type="component" value="Unplaced"/>
</dbReference>
<reference evidence="3" key="1">
    <citation type="submission" date="2025-08" db="UniProtKB">
        <authorList>
            <consortium name="RefSeq"/>
        </authorList>
    </citation>
    <scope>IDENTIFICATION</scope>
    <source>
        <tissue evidence="3">Whole larvae</tissue>
    </source>
</reference>
<proteinExistence type="predicted"/>
<name>A0ABM3N3E3_GALME</name>
<protein>
    <submittedName>
        <fullName evidence="3">Uncharacterized protein LOC116413434</fullName>
    </submittedName>
</protein>
<accession>A0ABM3N3E3</accession>
<evidence type="ECO:0000313" key="2">
    <source>
        <dbReference type="Proteomes" id="UP001652740"/>
    </source>
</evidence>
<keyword evidence="2" id="KW-1185">Reference proteome</keyword>
<dbReference type="GeneID" id="116413434"/>
<feature type="region of interest" description="Disordered" evidence="1">
    <location>
        <begin position="74"/>
        <end position="108"/>
    </location>
</feature>
<evidence type="ECO:0000256" key="1">
    <source>
        <dbReference type="SAM" id="MobiDB-lite"/>
    </source>
</evidence>
<dbReference type="RefSeq" id="XP_052758084.1">
    <property type="nucleotide sequence ID" value="XM_052902124.1"/>
</dbReference>
<organism evidence="2 3">
    <name type="scientific">Galleria mellonella</name>
    <name type="common">Greater wax moth</name>
    <dbReference type="NCBI Taxonomy" id="7137"/>
    <lineage>
        <taxon>Eukaryota</taxon>
        <taxon>Metazoa</taxon>
        <taxon>Ecdysozoa</taxon>
        <taxon>Arthropoda</taxon>
        <taxon>Hexapoda</taxon>
        <taxon>Insecta</taxon>
        <taxon>Pterygota</taxon>
        <taxon>Neoptera</taxon>
        <taxon>Endopterygota</taxon>
        <taxon>Lepidoptera</taxon>
        <taxon>Glossata</taxon>
        <taxon>Ditrysia</taxon>
        <taxon>Pyraloidea</taxon>
        <taxon>Pyralidae</taxon>
        <taxon>Galleriinae</taxon>
        <taxon>Galleria</taxon>
    </lineage>
</organism>
<evidence type="ECO:0000313" key="3">
    <source>
        <dbReference type="RefSeq" id="XP_052758084.1"/>
    </source>
</evidence>
<feature type="compositionally biased region" description="Polar residues" evidence="1">
    <location>
        <begin position="78"/>
        <end position="99"/>
    </location>
</feature>